<geneLocation type="plasmid" evidence="1 2">
    <name>pROLI127</name>
</geneLocation>
<keyword evidence="1" id="KW-0808">Transferase</keyword>
<dbReference type="Proteomes" id="UP001318682">
    <property type="component" value="Plasmid pROLI127"/>
</dbReference>
<dbReference type="GO" id="GO:0032259">
    <property type="term" value="P:methylation"/>
    <property type="evidence" value="ECO:0007669"/>
    <property type="project" value="UniProtKB-KW"/>
</dbReference>
<sequence length="258" mass="29442">MDGQQDYRALSGTEYDSQWDRLSDFIIHNPGARHRRRNSQKVLQHLRPGSVLDVGCGTGDLILLMRDLFTEQGHTEVDWVGADIAAATVESLGDEMPWADFKVFDITEQKMDRQFDLVTCCEVIEHLDDAETALKNLADLVKPGGYLFISCPTGKIFQTERLIGHIYHPKPDDLRRWGTQAGLVSEQTIQWGWPMYLVLKNLTNVNTDYTVKHFGSGAYSPLKVLINKVAYWGTYPSFQSPWSCQLFWLFKKPQKELG</sequence>
<keyword evidence="1" id="KW-0489">Methyltransferase</keyword>
<dbReference type="SUPFAM" id="SSF53335">
    <property type="entry name" value="S-adenosyl-L-methionine-dependent methyltransferases"/>
    <property type="match status" value="1"/>
</dbReference>
<dbReference type="EC" id="2.1.1.222" evidence="1"/>
<dbReference type="InterPro" id="IPR029063">
    <property type="entry name" value="SAM-dependent_MTases_sf"/>
</dbReference>
<protein>
    <submittedName>
        <fullName evidence="1">Ubiquinone biosynthesis O-methyltransferase, mitochondrial</fullName>
        <ecNumber evidence="1">2.1.1.222</ecNumber>
    </submittedName>
</protein>
<dbReference type="Gene3D" id="3.40.50.150">
    <property type="entry name" value="Vaccinia Virus protein VP39"/>
    <property type="match status" value="1"/>
</dbReference>
<evidence type="ECO:0000313" key="1">
    <source>
        <dbReference type="EMBL" id="WVX51508.1"/>
    </source>
</evidence>
<dbReference type="GO" id="GO:0102208">
    <property type="term" value="F:2-polyprenyl-6-hydroxyphenol methylase activity"/>
    <property type="evidence" value="ECO:0007669"/>
    <property type="project" value="UniProtKB-EC"/>
</dbReference>
<keyword evidence="2" id="KW-1185">Reference proteome</keyword>
<dbReference type="Pfam" id="PF13489">
    <property type="entry name" value="Methyltransf_23"/>
    <property type="match status" value="1"/>
</dbReference>
<dbReference type="CDD" id="cd02440">
    <property type="entry name" value="AdoMet_MTases"/>
    <property type="match status" value="1"/>
</dbReference>
<name>A0ABZ2C0M3_9RHOB</name>
<dbReference type="EMBL" id="CP143424">
    <property type="protein sequence ID" value="WVX51508.1"/>
    <property type="molecule type" value="Genomic_DNA"/>
</dbReference>
<accession>A0ABZ2C0M3</accession>
<reference evidence="1 2" key="2">
    <citation type="submission" date="2024-01" db="EMBL/GenBank/DDBJ databases">
        <title>Roseobacter fucihabitans sp. nov., isolated from the brown alga Fucus spiralis.</title>
        <authorList>
            <person name="Hahnke S."/>
            <person name="Berger M."/>
            <person name="Schlingloff A."/>
            <person name="Athale I."/>
            <person name="Neumann-Schaal M."/>
            <person name="Adenaya A."/>
            <person name="Poehlein A."/>
            <person name="Daniel R."/>
            <person name="Pertersen J."/>
            <person name="Brinkhoff T."/>
        </authorList>
    </citation>
    <scope>NUCLEOTIDE SEQUENCE [LARGE SCALE GENOMIC DNA]</scope>
    <source>
        <strain evidence="1 2">B14</strain>
        <plasmid evidence="1 2">pROLI127</plasmid>
    </source>
</reference>
<dbReference type="PANTHER" id="PTHR43861">
    <property type="entry name" value="TRANS-ACONITATE 2-METHYLTRANSFERASE-RELATED"/>
    <property type="match status" value="1"/>
</dbReference>
<evidence type="ECO:0000313" key="2">
    <source>
        <dbReference type="Proteomes" id="UP001318682"/>
    </source>
</evidence>
<keyword evidence="1" id="KW-0830">Ubiquinone</keyword>
<organism evidence="1 2">
    <name type="scientific">Roseobacter fucihabitans</name>
    <dbReference type="NCBI Taxonomy" id="1537242"/>
    <lineage>
        <taxon>Bacteria</taxon>
        <taxon>Pseudomonadati</taxon>
        <taxon>Pseudomonadota</taxon>
        <taxon>Alphaproteobacteria</taxon>
        <taxon>Rhodobacterales</taxon>
        <taxon>Roseobacteraceae</taxon>
        <taxon>Roseobacter</taxon>
    </lineage>
</organism>
<gene>
    <name evidence="1" type="primary">COQ3</name>
    <name evidence="1" type="ORF">ROLI_046100</name>
</gene>
<reference evidence="1 2" key="1">
    <citation type="submission" date="2015-07" db="EMBL/GenBank/DDBJ databases">
        <authorList>
            <person name="Voget S."/>
            <person name="Dogs M."/>
            <person name="Brinkhoff T.H."/>
            <person name="Daniel R."/>
        </authorList>
    </citation>
    <scope>NUCLEOTIDE SEQUENCE [LARGE SCALE GENOMIC DNA]</scope>
    <source>
        <strain evidence="1 2">B14</strain>
        <plasmid evidence="1 2">pROLI127</plasmid>
    </source>
</reference>
<keyword evidence="1" id="KW-0614">Plasmid</keyword>
<proteinExistence type="predicted"/>
<dbReference type="RefSeq" id="WP_222869601.1">
    <property type="nucleotide sequence ID" value="NZ_CP143424.1"/>
</dbReference>